<proteinExistence type="predicted"/>
<organism evidence="1 2">
    <name type="scientific">Litomosoides sigmodontis</name>
    <name type="common">Filarial nematode worm</name>
    <dbReference type="NCBI Taxonomy" id="42156"/>
    <lineage>
        <taxon>Eukaryota</taxon>
        <taxon>Metazoa</taxon>
        <taxon>Ecdysozoa</taxon>
        <taxon>Nematoda</taxon>
        <taxon>Chromadorea</taxon>
        <taxon>Rhabditida</taxon>
        <taxon>Spirurina</taxon>
        <taxon>Spiruromorpha</taxon>
        <taxon>Filarioidea</taxon>
        <taxon>Onchocercidae</taxon>
        <taxon>Litomosoides</taxon>
    </lineage>
</organism>
<dbReference type="Proteomes" id="UP000277928">
    <property type="component" value="Unassembled WGS sequence"/>
</dbReference>
<protein>
    <submittedName>
        <fullName evidence="1">Uncharacterized protein</fullName>
    </submittedName>
</protein>
<accession>A0A3P6U1E6</accession>
<reference evidence="1 2" key="1">
    <citation type="submission" date="2018-08" db="EMBL/GenBank/DDBJ databases">
        <authorList>
            <person name="Laetsch R D."/>
            <person name="Stevens L."/>
            <person name="Kumar S."/>
            <person name="Blaxter L. M."/>
        </authorList>
    </citation>
    <scope>NUCLEOTIDE SEQUENCE [LARGE SCALE GENOMIC DNA]</scope>
</reference>
<gene>
    <name evidence="1" type="ORF">NLS_LOCUS8332</name>
</gene>
<sequence length="76" mass="8249">MGTVKHNNLLNDSSNSISYRVEGLAKQVEYVPFSVVIKRSGPLDGQLTGLSHQRLAAVLCSITFRAAPACFGRRDS</sequence>
<evidence type="ECO:0000313" key="1">
    <source>
        <dbReference type="EMBL" id="VDK87775.1"/>
    </source>
</evidence>
<dbReference type="AlphaFoldDB" id="A0A3P6U1E6"/>
<dbReference type="EMBL" id="UYRX01001030">
    <property type="protein sequence ID" value="VDK87775.1"/>
    <property type="molecule type" value="Genomic_DNA"/>
</dbReference>
<evidence type="ECO:0000313" key="2">
    <source>
        <dbReference type="Proteomes" id="UP000277928"/>
    </source>
</evidence>
<name>A0A3P6U1E6_LITSI</name>
<keyword evidence="2" id="KW-1185">Reference proteome</keyword>